<dbReference type="AlphaFoldDB" id="A0A085UKW1"/>
<dbReference type="EMBL" id="JPQT01000183">
    <property type="protein sequence ID" value="KFE43824.1"/>
    <property type="molecule type" value="Genomic_DNA"/>
</dbReference>
<feature type="signal peptide" evidence="1">
    <location>
        <begin position="1"/>
        <end position="19"/>
    </location>
</feature>
<feature type="chain" id="PRO_5001798255" description="DUF1311 domain-containing protein" evidence="1">
    <location>
        <begin position="20"/>
        <end position="121"/>
    </location>
</feature>
<dbReference type="Proteomes" id="UP000028643">
    <property type="component" value="Unassembled WGS sequence"/>
</dbReference>
<evidence type="ECO:0000313" key="3">
    <source>
        <dbReference type="Proteomes" id="UP000028643"/>
    </source>
</evidence>
<reference evidence="2 3" key="1">
    <citation type="submission" date="2014-07" db="EMBL/GenBank/DDBJ databases">
        <title>Draft Genome Sequences of Environmental Pseudomonas syringae strains.</title>
        <authorList>
            <person name="Baltrus D.A."/>
            <person name="Berge O."/>
            <person name="Morris C."/>
        </authorList>
    </citation>
    <scope>NUCLEOTIDE SEQUENCE [LARGE SCALE GENOMIC DNA]</scope>
    <source>
        <strain evidence="2 3">CEB003</strain>
    </source>
</reference>
<gene>
    <name evidence="2" type="ORF">IV02_30645</name>
</gene>
<dbReference type="RefSeq" id="WP_047579816.1">
    <property type="nucleotide sequence ID" value="NZ_JPQT01000183.1"/>
</dbReference>
<organism evidence="2 3">
    <name type="scientific">Pseudomonas syringae</name>
    <dbReference type="NCBI Taxonomy" id="317"/>
    <lineage>
        <taxon>Bacteria</taxon>
        <taxon>Pseudomonadati</taxon>
        <taxon>Pseudomonadota</taxon>
        <taxon>Gammaproteobacteria</taxon>
        <taxon>Pseudomonadales</taxon>
        <taxon>Pseudomonadaceae</taxon>
        <taxon>Pseudomonas</taxon>
    </lineage>
</organism>
<proteinExistence type="predicted"/>
<dbReference type="PATRIC" id="fig|317.174.peg.6246"/>
<evidence type="ECO:0008006" key="4">
    <source>
        <dbReference type="Google" id="ProtNLM"/>
    </source>
</evidence>
<protein>
    <recommendedName>
        <fullName evidence="4">DUF1311 domain-containing protein</fullName>
    </recommendedName>
</protein>
<comment type="caution">
    <text evidence="2">The sequence shown here is derived from an EMBL/GenBank/DDBJ whole genome shotgun (WGS) entry which is preliminary data.</text>
</comment>
<evidence type="ECO:0000313" key="2">
    <source>
        <dbReference type="EMBL" id="KFE43824.1"/>
    </source>
</evidence>
<name>A0A085UKW1_PSESX</name>
<sequence>MLAKFIAFSLLSASFSVYASSEKVMFEAHASAVKLAAELGERCVADFNATGNKTQCQIYDDALQKTVFTQRNWHKEIDRSQPAHLPSEQEEWDDFQKDAMRLNQTIMFIDAHEADFPLPGK</sequence>
<accession>A0A085UKW1</accession>
<keyword evidence="1" id="KW-0732">Signal</keyword>
<evidence type="ECO:0000256" key="1">
    <source>
        <dbReference type="SAM" id="SignalP"/>
    </source>
</evidence>